<proteinExistence type="predicted"/>
<protein>
    <submittedName>
        <fullName evidence="3">WYL domain-containing protein</fullName>
    </submittedName>
</protein>
<dbReference type="OrthoDB" id="43316at2"/>
<dbReference type="PROSITE" id="PS52050">
    <property type="entry name" value="WYL"/>
    <property type="match status" value="1"/>
</dbReference>
<reference evidence="3 4" key="1">
    <citation type="submission" date="2018-10" db="EMBL/GenBank/DDBJ databases">
        <title>Sphingobacterium sp. M05W1-28.</title>
        <authorList>
            <person name="Cai H."/>
        </authorList>
    </citation>
    <scope>NUCLEOTIDE SEQUENCE [LARGE SCALE GENOMIC DNA]</scope>
    <source>
        <strain evidence="3 4">M05W1-28</strain>
    </source>
</reference>
<name>A0A420W1W8_9SPHI</name>
<organism evidence="3 4">
    <name type="scientific">Sphingobacterium puteale</name>
    <dbReference type="NCBI Taxonomy" id="2420510"/>
    <lineage>
        <taxon>Bacteria</taxon>
        <taxon>Pseudomonadati</taxon>
        <taxon>Bacteroidota</taxon>
        <taxon>Sphingobacteriia</taxon>
        <taxon>Sphingobacteriales</taxon>
        <taxon>Sphingobacteriaceae</taxon>
        <taxon>Sphingobacterium</taxon>
    </lineage>
</organism>
<evidence type="ECO:0000259" key="2">
    <source>
        <dbReference type="Pfam" id="PF25583"/>
    </source>
</evidence>
<evidence type="ECO:0000259" key="1">
    <source>
        <dbReference type="Pfam" id="PF13280"/>
    </source>
</evidence>
<dbReference type="InterPro" id="IPR051534">
    <property type="entry name" value="CBASS_pafABC_assoc_protein"/>
</dbReference>
<evidence type="ECO:0000313" key="4">
    <source>
        <dbReference type="Proteomes" id="UP000282423"/>
    </source>
</evidence>
<sequence>MATNKHALIRYKLLDKCFSNKWKKYFIDDLIEYCTAELTAYVGAKTKVSRRQLLDDITFMRSEGGYQAPILSVREGKRVYYCYDPPEFSILKQPLNASEQEQIKQVLETLGRISGVPQLEWLNAVQTKLSSGLKLDRQQRPVISFEENEFLRGLEYLEPLYQHIIHRQMLAITYKGFKQTDPIVYRIHPYYLKQYNNRWFLFGLNEDNGQIQNLALDRIQAIRPLDLLSYKNSDVDFDDYFYDILGVTNAIDREVEQVILKFTESRLPYVLSKPIHGSQRYKDGLIYLNLKINRELESLVLSFGRDVEVIEPASFRDSIEQIVGELFQCYSFSRS</sequence>
<feature type="domain" description="WCX" evidence="2">
    <location>
        <begin position="255"/>
        <end position="324"/>
    </location>
</feature>
<dbReference type="EMBL" id="RBWS01000005">
    <property type="protein sequence ID" value="RKO72553.1"/>
    <property type="molecule type" value="Genomic_DNA"/>
</dbReference>
<dbReference type="AlphaFoldDB" id="A0A420W1W8"/>
<dbReference type="Proteomes" id="UP000282423">
    <property type="component" value="Unassembled WGS sequence"/>
</dbReference>
<dbReference type="InterPro" id="IPR026881">
    <property type="entry name" value="WYL_dom"/>
</dbReference>
<dbReference type="Pfam" id="PF13280">
    <property type="entry name" value="WYL"/>
    <property type="match status" value="1"/>
</dbReference>
<keyword evidence="4" id="KW-1185">Reference proteome</keyword>
<dbReference type="InterPro" id="IPR057727">
    <property type="entry name" value="WCX_dom"/>
</dbReference>
<comment type="caution">
    <text evidence="3">The sequence shown here is derived from an EMBL/GenBank/DDBJ whole genome shotgun (WGS) entry which is preliminary data.</text>
</comment>
<gene>
    <name evidence="3" type="ORF">D7322_07100</name>
</gene>
<dbReference type="PANTHER" id="PTHR34580">
    <property type="match status" value="1"/>
</dbReference>
<accession>A0A420W1W8</accession>
<dbReference type="Pfam" id="PF25583">
    <property type="entry name" value="WCX"/>
    <property type="match status" value="1"/>
</dbReference>
<feature type="domain" description="WYL" evidence="1">
    <location>
        <begin position="155"/>
        <end position="223"/>
    </location>
</feature>
<dbReference type="PANTHER" id="PTHR34580:SF9">
    <property type="entry name" value="SLL5097 PROTEIN"/>
    <property type="match status" value="1"/>
</dbReference>
<evidence type="ECO:0000313" key="3">
    <source>
        <dbReference type="EMBL" id="RKO72553.1"/>
    </source>
</evidence>
<dbReference type="RefSeq" id="WP_121122661.1">
    <property type="nucleotide sequence ID" value="NZ_RBWS01000005.1"/>
</dbReference>